<evidence type="ECO:0000313" key="15">
    <source>
        <dbReference type="EMBL" id="BCL31213.1"/>
    </source>
</evidence>
<dbReference type="Pfam" id="PF00480">
    <property type="entry name" value="ROK"/>
    <property type="match status" value="1"/>
</dbReference>
<dbReference type="CDD" id="cd24061">
    <property type="entry name" value="ASKHA_NBD_ROK_SgGLK-like"/>
    <property type="match status" value="1"/>
</dbReference>
<evidence type="ECO:0000256" key="12">
    <source>
        <dbReference type="ARBA" id="ARBA00032386"/>
    </source>
</evidence>
<evidence type="ECO:0000256" key="11">
    <source>
        <dbReference type="ARBA" id="ARBA00023152"/>
    </source>
</evidence>
<dbReference type="GO" id="GO:0005737">
    <property type="term" value="C:cytoplasm"/>
    <property type="evidence" value="ECO:0007669"/>
    <property type="project" value="UniProtKB-SubCell"/>
</dbReference>
<dbReference type="GO" id="GO:0005524">
    <property type="term" value="F:ATP binding"/>
    <property type="evidence" value="ECO:0007669"/>
    <property type="project" value="UniProtKB-KW"/>
</dbReference>
<dbReference type="InterPro" id="IPR049874">
    <property type="entry name" value="ROK_cs"/>
</dbReference>
<evidence type="ECO:0000256" key="14">
    <source>
        <dbReference type="ARBA" id="ARBA00062261"/>
    </source>
</evidence>
<keyword evidence="7" id="KW-0808">Transferase</keyword>
<dbReference type="GO" id="GO:0006096">
    <property type="term" value="P:glycolytic process"/>
    <property type="evidence" value="ECO:0007669"/>
    <property type="project" value="UniProtKB-KW"/>
</dbReference>
<keyword evidence="6" id="KW-0678">Repressor</keyword>
<reference evidence="15 16" key="1">
    <citation type="journal article" date="2014" name="Int. J. Syst. Evol. Microbiol.">
        <title>Complete genome sequence of Corynebacterium casei LMG S-19264T (=DSM 44701T), isolated from a smear-ripened cheese.</title>
        <authorList>
            <consortium name="US DOE Joint Genome Institute (JGI-PGF)"/>
            <person name="Walter F."/>
            <person name="Albersmeier A."/>
            <person name="Kalinowski J."/>
            <person name="Ruckert C."/>
        </authorList>
    </citation>
    <scope>NUCLEOTIDE SEQUENCE [LARGE SCALE GENOMIC DNA]</scope>
    <source>
        <strain evidence="15 16">JCM 4677</strain>
    </source>
</reference>
<organism evidence="15 16">
    <name type="scientific">Streptomyces aurantiacus</name>
    <dbReference type="NCBI Taxonomy" id="47760"/>
    <lineage>
        <taxon>Bacteria</taxon>
        <taxon>Bacillati</taxon>
        <taxon>Actinomycetota</taxon>
        <taxon>Actinomycetes</taxon>
        <taxon>Kitasatosporales</taxon>
        <taxon>Streptomycetaceae</taxon>
        <taxon>Streptomyces</taxon>
        <taxon>Streptomyces aurantiacus group</taxon>
    </lineage>
</organism>
<gene>
    <name evidence="15" type="primary">glkA</name>
    <name evidence="15" type="ORF">GCM10017557_60720</name>
</gene>
<evidence type="ECO:0000256" key="4">
    <source>
        <dbReference type="ARBA" id="ARBA00014701"/>
    </source>
</evidence>
<dbReference type="FunFam" id="3.30.420.40:FF:000055">
    <property type="entry name" value="Glucokinase"/>
    <property type="match status" value="1"/>
</dbReference>
<keyword evidence="16" id="KW-1185">Reference proteome</keyword>
<evidence type="ECO:0000256" key="8">
    <source>
        <dbReference type="ARBA" id="ARBA00022741"/>
    </source>
</evidence>
<evidence type="ECO:0000256" key="9">
    <source>
        <dbReference type="ARBA" id="ARBA00022777"/>
    </source>
</evidence>
<dbReference type="InterPro" id="IPR004654">
    <property type="entry name" value="ROK_glcA"/>
</dbReference>
<evidence type="ECO:0000256" key="13">
    <source>
        <dbReference type="ARBA" id="ARBA00049060"/>
    </source>
</evidence>
<dbReference type="EC" id="2.7.1.2" evidence="3"/>
<dbReference type="PROSITE" id="PS01125">
    <property type="entry name" value="ROK"/>
    <property type="match status" value="1"/>
</dbReference>
<dbReference type="Gene3D" id="3.30.420.40">
    <property type="match status" value="2"/>
</dbReference>
<evidence type="ECO:0000256" key="7">
    <source>
        <dbReference type="ARBA" id="ARBA00022679"/>
    </source>
</evidence>
<dbReference type="InterPro" id="IPR043129">
    <property type="entry name" value="ATPase_NBD"/>
</dbReference>
<keyword evidence="10" id="KW-0067">ATP-binding</keyword>
<evidence type="ECO:0000256" key="10">
    <source>
        <dbReference type="ARBA" id="ARBA00022840"/>
    </source>
</evidence>
<evidence type="ECO:0000256" key="2">
    <source>
        <dbReference type="ARBA" id="ARBA00006479"/>
    </source>
</evidence>
<comment type="catalytic activity">
    <reaction evidence="13">
        <text>D-glucose + ATP = D-glucose 6-phosphate + ADP + H(+)</text>
        <dbReference type="Rhea" id="RHEA:17825"/>
        <dbReference type="ChEBI" id="CHEBI:4167"/>
        <dbReference type="ChEBI" id="CHEBI:15378"/>
        <dbReference type="ChEBI" id="CHEBI:30616"/>
        <dbReference type="ChEBI" id="CHEBI:61548"/>
        <dbReference type="ChEBI" id="CHEBI:456216"/>
        <dbReference type="EC" id="2.7.1.2"/>
    </reaction>
</comment>
<dbReference type="KEGG" id="sgm:GCM10017557_60720"/>
<dbReference type="NCBIfam" id="TIGR00744">
    <property type="entry name" value="ROK_glcA_fam"/>
    <property type="match status" value="1"/>
</dbReference>
<dbReference type="SUPFAM" id="SSF53067">
    <property type="entry name" value="Actin-like ATPase domain"/>
    <property type="match status" value="1"/>
</dbReference>
<evidence type="ECO:0000256" key="1">
    <source>
        <dbReference type="ARBA" id="ARBA00004496"/>
    </source>
</evidence>
<keyword evidence="11" id="KW-0324">Glycolysis</keyword>
<dbReference type="GO" id="GO:0004340">
    <property type="term" value="F:glucokinase activity"/>
    <property type="evidence" value="ECO:0007669"/>
    <property type="project" value="UniProtKB-EC"/>
</dbReference>
<evidence type="ECO:0000256" key="6">
    <source>
        <dbReference type="ARBA" id="ARBA00022491"/>
    </source>
</evidence>
<evidence type="ECO:0000313" key="16">
    <source>
        <dbReference type="Proteomes" id="UP000516444"/>
    </source>
</evidence>
<dbReference type="InterPro" id="IPR000600">
    <property type="entry name" value="ROK"/>
</dbReference>
<name>A0A7G1P611_9ACTN</name>
<proteinExistence type="inferred from homology"/>
<sequence>MGLTIGVDIGGTKIAAGVVDEEGNILSTFKVPTPTTPQAIVDAIAAAVEGARAGHEIVGVGIGAAGYVNRQRSTVYFAPNIDWRQEPLKAAVEARVGLPVVVENDANAAAWGEYKFGAGKGHRNVICITLGTGLGGGIIIGNKLRRGHFGVAAEFGHTRMVPDGLLCGCGSQGCWEQYASGRALVRYAKQRANATPENAEILLSLGDGSPDGIEGKHISMAARQGDAVAVDSYRELARWAGAGLADLASLFDPSAFIVGGGLSDEGELVLDPIRKSYKRWLVGGNWRPVAEVIAAQLGNEAGLVGAADLAREPDPIM</sequence>
<dbReference type="EMBL" id="AP023440">
    <property type="protein sequence ID" value="BCL31213.1"/>
    <property type="molecule type" value="Genomic_DNA"/>
</dbReference>
<evidence type="ECO:0000256" key="3">
    <source>
        <dbReference type="ARBA" id="ARBA00012323"/>
    </source>
</evidence>
<keyword evidence="5" id="KW-0963">Cytoplasm</keyword>
<comment type="similarity">
    <text evidence="2">Belongs to the ROK (NagC/XylR) family.</text>
</comment>
<dbReference type="RefSeq" id="WP_190853021.1">
    <property type="nucleotide sequence ID" value="NZ_AP023440.1"/>
</dbReference>
<dbReference type="AlphaFoldDB" id="A0A7G1P611"/>
<dbReference type="PANTHER" id="PTHR18964">
    <property type="entry name" value="ROK (REPRESSOR, ORF, KINASE) FAMILY"/>
    <property type="match status" value="1"/>
</dbReference>
<keyword evidence="9" id="KW-0418">Kinase</keyword>
<comment type="subcellular location">
    <subcellularLocation>
        <location evidence="1">Cytoplasm</location>
    </subcellularLocation>
</comment>
<protein>
    <recommendedName>
        <fullName evidence="4">Glucokinase</fullName>
        <ecNumber evidence="3">2.7.1.2</ecNumber>
    </recommendedName>
    <alternativeName>
        <fullName evidence="12">Glucose kinase</fullName>
    </alternativeName>
</protein>
<evidence type="ECO:0000256" key="5">
    <source>
        <dbReference type="ARBA" id="ARBA00022490"/>
    </source>
</evidence>
<dbReference type="Proteomes" id="UP000516444">
    <property type="component" value="Chromosome"/>
</dbReference>
<comment type="subunit">
    <text evidence="14">Homooligomer (possibly a homotetramer). Alternatively, it may form a heterotetramer of two glucokinase subunits with two ORF2 (AC P40182) proteins.</text>
</comment>
<keyword evidence="8" id="KW-0547">Nucleotide-binding</keyword>
<dbReference type="PANTHER" id="PTHR18964:SF173">
    <property type="entry name" value="GLUCOKINASE"/>
    <property type="match status" value="1"/>
</dbReference>
<accession>A0A7G1P611</accession>